<dbReference type="Pfam" id="PF07660">
    <property type="entry name" value="STN"/>
    <property type="match status" value="1"/>
</dbReference>
<dbReference type="GO" id="GO:0038023">
    <property type="term" value="F:signaling receptor activity"/>
    <property type="evidence" value="ECO:0007669"/>
    <property type="project" value="InterPro"/>
</dbReference>
<dbReference type="InterPro" id="IPR012910">
    <property type="entry name" value="Plug_dom"/>
</dbReference>
<comment type="similarity">
    <text evidence="2 19 20">Belongs to the TonB-dependent receptor family.</text>
</comment>
<organism evidence="23 24">
    <name type="scientific">Stutzerimonas stutzeri</name>
    <name type="common">Pseudomonas stutzeri</name>
    <dbReference type="NCBI Taxonomy" id="316"/>
    <lineage>
        <taxon>Bacteria</taxon>
        <taxon>Pseudomonadati</taxon>
        <taxon>Pseudomonadota</taxon>
        <taxon>Gammaproteobacteria</taxon>
        <taxon>Pseudomonadales</taxon>
        <taxon>Pseudomonadaceae</taxon>
        <taxon>Stutzerimonas</taxon>
    </lineage>
</organism>
<evidence type="ECO:0000256" key="10">
    <source>
        <dbReference type="ARBA" id="ARBA00023004"/>
    </source>
</evidence>
<dbReference type="FunFam" id="2.40.170.20:FF:000005">
    <property type="entry name" value="TonB-dependent siderophore receptor"/>
    <property type="match status" value="1"/>
</dbReference>
<keyword evidence="10" id="KW-0408">Iron</keyword>
<evidence type="ECO:0000256" key="3">
    <source>
        <dbReference type="ARBA" id="ARBA00022448"/>
    </source>
</evidence>
<evidence type="ECO:0000256" key="17">
    <source>
        <dbReference type="ARBA" id="ARBA00056786"/>
    </source>
</evidence>
<evidence type="ECO:0000256" key="11">
    <source>
        <dbReference type="ARBA" id="ARBA00023065"/>
    </source>
</evidence>
<dbReference type="PANTHER" id="PTHR32552">
    <property type="entry name" value="FERRICHROME IRON RECEPTOR-RELATED"/>
    <property type="match status" value="1"/>
</dbReference>
<dbReference type="GO" id="GO:0015891">
    <property type="term" value="P:siderophore transport"/>
    <property type="evidence" value="ECO:0007669"/>
    <property type="project" value="InterPro"/>
</dbReference>
<dbReference type="FunFam" id="2.170.130.10:FF:000001">
    <property type="entry name" value="Catecholate siderophore TonB-dependent receptor"/>
    <property type="match status" value="1"/>
</dbReference>
<dbReference type="InterPro" id="IPR011662">
    <property type="entry name" value="Secretin/TonB_short_N"/>
</dbReference>
<evidence type="ECO:0000256" key="13">
    <source>
        <dbReference type="ARBA" id="ARBA00023112"/>
    </source>
</evidence>
<dbReference type="InterPro" id="IPR036942">
    <property type="entry name" value="Beta-barrel_TonB_sf"/>
</dbReference>
<dbReference type="InterPro" id="IPR010105">
    <property type="entry name" value="TonB_sidphr_rcpt"/>
</dbReference>
<feature type="signal peptide" evidence="21">
    <location>
        <begin position="1"/>
        <end position="39"/>
    </location>
</feature>
<dbReference type="CDD" id="cd01347">
    <property type="entry name" value="ligand_gated_channel"/>
    <property type="match status" value="1"/>
</dbReference>
<evidence type="ECO:0000256" key="5">
    <source>
        <dbReference type="ARBA" id="ARBA00022496"/>
    </source>
</evidence>
<evidence type="ECO:0000313" key="24">
    <source>
        <dbReference type="Proteomes" id="UP000237068"/>
    </source>
</evidence>
<proteinExistence type="inferred from homology"/>
<evidence type="ECO:0000256" key="12">
    <source>
        <dbReference type="ARBA" id="ARBA00023077"/>
    </source>
</evidence>
<dbReference type="InterPro" id="IPR037066">
    <property type="entry name" value="Plug_dom_sf"/>
</dbReference>
<keyword evidence="9" id="KW-0862">Zinc</keyword>
<accession>A0A2S4AIW7</accession>
<keyword evidence="4 19" id="KW-1134">Transmembrane beta strand</keyword>
<dbReference type="GO" id="GO:0009279">
    <property type="term" value="C:cell outer membrane"/>
    <property type="evidence" value="ECO:0007669"/>
    <property type="project" value="UniProtKB-SubCell"/>
</dbReference>
<evidence type="ECO:0000256" key="16">
    <source>
        <dbReference type="ARBA" id="ARBA00023237"/>
    </source>
</evidence>
<dbReference type="InterPro" id="IPR000531">
    <property type="entry name" value="Beta-barrel_TonB"/>
</dbReference>
<evidence type="ECO:0000256" key="20">
    <source>
        <dbReference type="RuleBase" id="RU003357"/>
    </source>
</evidence>
<name>A0A2S4AIW7_STUST</name>
<comment type="function">
    <text evidence="17">Transports the metallophore pseudopaline, which is involved in the acquisition of nickel and zinc, and thus enables bacterial growth inside the host, where metal access is limited. Is probably involved in the import of pseudopaline-metal complexes.</text>
</comment>
<dbReference type="Pfam" id="PF00593">
    <property type="entry name" value="TonB_dep_Rec_b-barrel"/>
    <property type="match status" value="1"/>
</dbReference>
<dbReference type="PANTHER" id="PTHR32552:SF68">
    <property type="entry name" value="FERRICHROME OUTER MEMBRANE TRANSPORTER_PHAGE RECEPTOR"/>
    <property type="match status" value="1"/>
</dbReference>
<dbReference type="Gene3D" id="2.170.130.10">
    <property type="entry name" value="TonB-dependent receptor, plug domain"/>
    <property type="match status" value="1"/>
</dbReference>
<evidence type="ECO:0000256" key="9">
    <source>
        <dbReference type="ARBA" id="ARBA00022906"/>
    </source>
</evidence>
<dbReference type="Pfam" id="PF07715">
    <property type="entry name" value="Plug"/>
    <property type="match status" value="1"/>
</dbReference>
<evidence type="ECO:0000256" key="21">
    <source>
        <dbReference type="SAM" id="SignalP"/>
    </source>
</evidence>
<keyword evidence="12 20" id="KW-0798">TonB box</keyword>
<evidence type="ECO:0000313" key="23">
    <source>
        <dbReference type="EMBL" id="POH81406.1"/>
    </source>
</evidence>
<keyword evidence="9" id="KW-0864">Zinc transport</keyword>
<evidence type="ECO:0000256" key="1">
    <source>
        <dbReference type="ARBA" id="ARBA00004571"/>
    </source>
</evidence>
<dbReference type="Gene3D" id="3.55.50.30">
    <property type="match status" value="1"/>
</dbReference>
<reference evidence="23 24" key="1">
    <citation type="submission" date="2018-01" db="EMBL/GenBank/DDBJ databases">
        <title>Denitrification phenotypes of diverse strains of Pseudomonas stutzeri.</title>
        <authorList>
            <person name="Milligan D.A."/>
            <person name="Bergaust L."/>
            <person name="Bakken L.R."/>
            <person name="Frostegard A."/>
        </authorList>
    </citation>
    <scope>NUCLEOTIDE SEQUENCE [LARGE SCALE GENOMIC DNA]</scope>
    <source>
        <strain evidence="23 24">24a13</strain>
    </source>
</reference>
<dbReference type="SMART" id="SM00965">
    <property type="entry name" value="STN"/>
    <property type="match status" value="1"/>
</dbReference>
<keyword evidence="3 19" id="KW-0813">Transport</keyword>
<evidence type="ECO:0000256" key="14">
    <source>
        <dbReference type="ARBA" id="ARBA00023136"/>
    </source>
</evidence>
<evidence type="ECO:0000256" key="4">
    <source>
        <dbReference type="ARBA" id="ARBA00022452"/>
    </source>
</evidence>
<dbReference type="GO" id="GO:0015344">
    <property type="term" value="F:siderophore uptake transmembrane transporter activity"/>
    <property type="evidence" value="ECO:0007669"/>
    <property type="project" value="TreeGrafter"/>
</dbReference>
<comment type="caution">
    <text evidence="23">The sequence shown here is derived from an EMBL/GenBank/DDBJ whole genome shotgun (WGS) entry which is preliminary data.</text>
</comment>
<keyword evidence="6" id="KW-0533">Nickel</keyword>
<evidence type="ECO:0000256" key="18">
    <source>
        <dbReference type="ARBA" id="ARBA00072467"/>
    </source>
</evidence>
<gene>
    <name evidence="23" type="ORF">CXK91_18415</name>
</gene>
<dbReference type="InterPro" id="IPR039426">
    <property type="entry name" value="TonB-dep_rcpt-like"/>
</dbReference>
<sequence>MRSTVLPFIPNRSRALALGIRAALLCLPMASVVPGIALAQSATQQTVRSYDIPAGPLSSTLSRFAGEAGVLLSVDGSLLQGLQSNGLQGQYGVDEGFAALLQGSGLQVVRDGQGNYSLARRTAQSDAVELQPMTVEGFALGNALGSMEGYNATHSSVATKTSMPLVETSQTVSVVTRQQIEDQGSRSIAQAVRYTPGLMSTPYGATTRYDYVAMRGITDGSVDNLYLDGQKLLGDSGTYSSLQVDPYFIERIDILKGPSSVLYGRSLPGGLVAMTSKKPQKEASRQLQFSYGNNDYKQAAFDFTGPLDDERISYRLVGVAKDADTQVDGIEEQRYAVMPSVSIDFTEDTRLTLLAMLQRDPESGYHGGLPADGTVTSRNGQRISRSFFEGDRDYEKFERDQQMVGYQLEHRFNEVVSARQNFQYLDSTVESGQVYQYGYVAPGSDELVRYYTGADEALHAWTIDNQLQFLFDTGALSHTLVTGLDYQRRKARVNYDAGAGLPSINPYTGAVSAGNPVFYYQYDETRELEQTGLYVQDLISLGNWRFSLGVRQDWVDVSFDHTNDASYGDQSDSAKLEQFTGRVGVLYAFDNGLSPYVSYSESFNPNATAAYNANGSGGFDITLLDPTEGEQYEVGLKYQPLGTDDLYTISYFDLKQSNLANKDSNENFYRAVGELTSKGVEVEARLRPLEQVNVIASYTYMDVEYSKDFTGAAGVNNRGNTPNAVARNMASLWTDYTFDLGPLAGLQVGGGARYFGKSWADAENTQRIPSYTLYDAMLGYDLSRVGLEGVGVRLNLNNLTDEKYVAACNSLSQCYYGESRNVMATVTYDFCSSINQPPAPTGRRLCAF</sequence>
<evidence type="ECO:0000256" key="6">
    <source>
        <dbReference type="ARBA" id="ARBA00022596"/>
    </source>
</evidence>
<feature type="domain" description="Secretin/TonB short N-terminal" evidence="22">
    <location>
        <begin position="70"/>
        <end position="121"/>
    </location>
</feature>
<keyword evidence="14 19" id="KW-0472">Membrane</keyword>
<evidence type="ECO:0000256" key="7">
    <source>
        <dbReference type="ARBA" id="ARBA00022692"/>
    </source>
</evidence>
<dbReference type="OrthoDB" id="127311at2"/>
<evidence type="ECO:0000256" key="2">
    <source>
        <dbReference type="ARBA" id="ARBA00009810"/>
    </source>
</evidence>
<dbReference type="RefSeq" id="WP_103457513.1">
    <property type="nucleotide sequence ID" value="NZ_JAMOHQ010000018.1"/>
</dbReference>
<dbReference type="GO" id="GO:0015675">
    <property type="term" value="P:nickel cation transport"/>
    <property type="evidence" value="ECO:0007669"/>
    <property type="project" value="UniProtKB-KW"/>
</dbReference>
<dbReference type="Gene3D" id="2.40.170.20">
    <property type="entry name" value="TonB-dependent receptor, beta-barrel domain"/>
    <property type="match status" value="1"/>
</dbReference>
<protein>
    <recommendedName>
        <fullName evidence="18">Metal-pseudopaline receptor CntO</fullName>
    </recommendedName>
</protein>
<dbReference type="Proteomes" id="UP000237068">
    <property type="component" value="Unassembled WGS sequence"/>
</dbReference>
<dbReference type="SUPFAM" id="SSF56935">
    <property type="entry name" value="Porins"/>
    <property type="match status" value="1"/>
</dbReference>
<dbReference type="PROSITE" id="PS52016">
    <property type="entry name" value="TONB_DEPENDENT_REC_3"/>
    <property type="match status" value="1"/>
</dbReference>
<keyword evidence="11" id="KW-0406">Ion transport</keyword>
<evidence type="ECO:0000256" key="8">
    <source>
        <dbReference type="ARBA" id="ARBA00022729"/>
    </source>
</evidence>
<evidence type="ECO:0000256" key="15">
    <source>
        <dbReference type="ARBA" id="ARBA00023170"/>
    </source>
</evidence>
<evidence type="ECO:0000259" key="22">
    <source>
        <dbReference type="SMART" id="SM00965"/>
    </source>
</evidence>
<keyword evidence="15 23" id="KW-0675">Receptor</keyword>
<dbReference type="GO" id="GO:0006829">
    <property type="term" value="P:zinc ion transport"/>
    <property type="evidence" value="ECO:0007669"/>
    <property type="project" value="UniProtKB-KW"/>
</dbReference>
<keyword evidence="16 19" id="KW-0998">Cell outer membrane</keyword>
<keyword evidence="5" id="KW-0410">Iron transport</keyword>
<comment type="subcellular location">
    <subcellularLocation>
        <location evidence="1 19">Cell outer membrane</location>
        <topology evidence="1 19">Multi-pass membrane protein</topology>
    </subcellularLocation>
</comment>
<feature type="chain" id="PRO_5015571381" description="Metal-pseudopaline receptor CntO" evidence="21">
    <location>
        <begin position="40"/>
        <end position="848"/>
    </location>
</feature>
<keyword evidence="7 19" id="KW-0812">Transmembrane</keyword>
<keyword evidence="13" id="KW-0921">Nickel transport</keyword>
<dbReference type="EMBL" id="PPXG01000008">
    <property type="protein sequence ID" value="POH81406.1"/>
    <property type="molecule type" value="Genomic_DNA"/>
</dbReference>
<keyword evidence="8 21" id="KW-0732">Signal</keyword>
<evidence type="ECO:0000256" key="19">
    <source>
        <dbReference type="PROSITE-ProRule" id="PRU01360"/>
    </source>
</evidence>
<dbReference type="AlphaFoldDB" id="A0A2S4AIW7"/>
<dbReference type="NCBIfam" id="TIGR01783">
    <property type="entry name" value="TonB-siderophor"/>
    <property type="match status" value="1"/>
</dbReference>